<protein>
    <submittedName>
        <fullName evidence="2">Uncharacterized protein</fullName>
    </submittedName>
</protein>
<feature type="region of interest" description="Disordered" evidence="1">
    <location>
        <begin position="40"/>
        <end position="60"/>
    </location>
</feature>
<dbReference type="InterPro" id="IPR036522">
    <property type="entry name" value="MoaC_sf"/>
</dbReference>
<evidence type="ECO:0000256" key="1">
    <source>
        <dbReference type="SAM" id="MobiDB-lite"/>
    </source>
</evidence>
<evidence type="ECO:0000313" key="3">
    <source>
        <dbReference type="Proteomes" id="UP001217582"/>
    </source>
</evidence>
<accession>A0AAJ5Z1Y6</accession>
<dbReference type="EMBL" id="CP119916">
    <property type="protein sequence ID" value="WFD14419.1"/>
    <property type="molecule type" value="Genomic_DNA"/>
</dbReference>
<dbReference type="Gene3D" id="3.30.70.640">
    <property type="entry name" value="Molybdopterin cofactor biosynthesis C (MoaC) domain"/>
    <property type="match status" value="1"/>
</dbReference>
<keyword evidence="3" id="KW-1185">Reference proteome</keyword>
<sequence>MAKAAAMLAAKRARWEVPMHVPISLDHIEVWIEPLEWVEEMPSETPEAPSRDDGGFSAESLMDPDAWMAREPRQCVSETSKIPKFGAIQVVCRTNAHVPTHTEAMAGCLSGCLSLCDAVHAHTGYFPTIEHVHTVAS</sequence>
<gene>
    <name evidence="2" type="ORF">MARU1_000424</name>
</gene>
<dbReference type="AlphaFoldDB" id="A0AAJ5Z1Y6"/>
<reference evidence="2 3" key="1">
    <citation type="submission" date="2023-03" db="EMBL/GenBank/DDBJ databases">
        <title>Mating type loci evolution in Malassezia.</title>
        <authorList>
            <person name="Coelho M.A."/>
        </authorList>
    </citation>
    <scope>NUCLEOTIDE SEQUENCE [LARGE SCALE GENOMIC DNA]</scope>
    <source>
        <strain evidence="2 3">CBS 13387</strain>
    </source>
</reference>
<dbReference type="GO" id="GO:0006777">
    <property type="term" value="P:Mo-molybdopterin cofactor biosynthetic process"/>
    <property type="evidence" value="ECO:0007669"/>
    <property type="project" value="InterPro"/>
</dbReference>
<name>A0AAJ5Z1Y6_9BASI</name>
<dbReference type="Proteomes" id="UP001217582">
    <property type="component" value="Chromosome 1"/>
</dbReference>
<evidence type="ECO:0000313" key="2">
    <source>
        <dbReference type="EMBL" id="WFD14419.1"/>
    </source>
</evidence>
<organism evidence="2 3">
    <name type="scientific">Malassezia arunalokei</name>
    <dbReference type="NCBI Taxonomy" id="1514897"/>
    <lineage>
        <taxon>Eukaryota</taxon>
        <taxon>Fungi</taxon>
        <taxon>Dikarya</taxon>
        <taxon>Basidiomycota</taxon>
        <taxon>Ustilaginomycotina</taxon>
        <taxon>Malasseziomycetes</taxon>
        <taxon>Malasseziales</taxon>
        <taxon>Malasseziaceae</taxon>
        <taxon>Malassezia</taxon>
    </lineage>
</organism>
<proteinExistence type="predicted"/>